<organism evidence="14 15">
    <name type="scientific">Seminavis robusta</name>
    <dbReference type="NCBI Taxonomy" id="568900"/>
    <lineage>
        <taxon>Eukaryota</taxon>
        <taxon>Sar</taxon>
        <taxon>Stramenopiles</taxon>
        <taxon>Ochrophyta</taxon>
        <taxon>Bacillariophyta</taxon>
        <taxon>Bacillariophyceae</taxon>
        <taxon>Bacillariophycidae</taxon>
        <taxon>Naviculales</taxon>
        <taxon>Naviculaceae</taxon>
        <taxon>Seminavis</taxon>
    </lineage>
</organism>
<dbReference type="GO" id="GO:0045039">
    <property type="term" value="P:protein insertion into mitochondrial inner membrane"/>
    <property type="evidence" value="ECO:0007669"/>
    <property type="project" value="TreeGrafter"/>
</dbReference>
<comment type="caution">
    <text evidence="14">The sequence shown here is derived from an EMBL/GenBank/DDBJ whole genome shotgun (WGS) entry which is preliminary data.</text>
</comment>
<gene>
    <name evidence="14" type="ORF">SEMRO_785_G202130.1</name>
</gene>
<dbReference type="PANTHER" id="PTHR46208:SF1">
    <property type="entry name" value="MITOCHONDRIAL IMPORT RECEPTOR SUBUNIT TOM70"/>
    <property type="match status" value="1"/>
</dbReference>
<dbReference type="Proteomes" id="UP001153069">
    <property type="component" value="Unassembled WGS sequence"/>
</dbReference>
<feature type="region of interest" description="Disordered" evidence="11">
    <location>
        <begin position="33"/>
        <end position="76"/>
    </location>
</feature>
<feature type="repeat" description="TPR" evidence="10">
    <location>
        <begin position="483"/>
        <end position="516"/>
    </location>
</feature>
<dbReference type="AlphaFoldDB" id="A0A9N8EDE2"/>
<keyword evidence="8 12" id="KW-0472">Membrane</keyword>
<evidence type="ECO:0000256" key="11">
    <source>
        <dbReference type="SAM" id="MobiDB-lite"/>
    </source>
</evidence>
<dbReference type="InterPro" id="IPR018704">
    <property type="entry name" value="SecYEG/CpoB_TPR"/>
</dbReference>
<dbReference type="PROSITE" id="PS50005">
    <property type="entry name" value="TPR"/>
    <property type="match status" value="3"/>
</dbReference>
<dbReference type="SMART" id="SM00028">
    <property type="entry name" value="TPR"/>
    <property type="match status" value="6"/>
</dbReference>
<evidence type="ECO:0000256" key="6">
    <source>
        <dbReference type="ARBA" id="ARBA00022989"/>
    </source>
</evidence>
<evidence type="ECO:0000256" key="10">
    <source>
        <dbReference type="PROSITE-ProRule" id="PRU00339"/>
    </source>
</evidence>
<dbReference type="InterPro" id="IPR011990">
    <property type="entry name" value="TPR-like_helical_dom_sf"/>
</dbReference>
<keyword evidence="14" id="KW-0675">Receptor</keyword>
<evidence type="ECO:0000256" key="4">
    <source>
        <dbReference type="ARBA" id="ARBA00022787"/>
    </source>
</evidence>
<dbReference type="GO" id="GO:0030943">
    <property type="term" value="F:mitochondrion targeting sequence binding"/>
    <property type="evidence" value="ECO:0007669"/>
    <property type="project" value="TreeGrafter"/>
</dbReference>
<evidence type="ECO:0000256" key="8">
    <source>
        <dbReference type="ARBA" id="ARBA00023136"/>
    </source>
</evidence>
<keyword evidence="5 10" id="KW-0802">TPR repeat</keyword>
<comment type="subcellular location">
    <subcellularLocation>
        <location evidence="1">Mitochondrion outer membrane</location>
        <topology evidence="1">Single-pass membrane protein</topology>
    </subcellularLocation>
</comment>
<dbReference type="OrthoDB" id="2942533at2759"/>
<keyword evidence="15" id="KW-1185">Reference proteome</keyword>
<evidence type="ECO:0000256" key="7">
    <source>
        <dbReference type="ARBA" id="ARBA00023128"/>
    </source>
</evidence>
<dbReference type="Pfam" id="PF09976">
    <property type="entry name" value="TPR_21"/>
    <property type="match status" value="1"/>
</dbReference>
<dbReference type="GO" id="GO:0005741">
    <property type="term" value="C:mitochondrial outer membrane"/>
    <property type="evidence" value="ECO:0007669"/>
    <property type="project" value="UniProtKB-SubCell"/>
</dbReference>
<dbReference type="GO" id="GO:0030150">
    <property type="term" value="P:protein import into mitochondrial matrix"/>
    <property type="evidence" value="ECO:0007669"/>
    <property type="project" value="TreeGrafter"/>
</dbReference>
<evidence type="ECO:0000256" key="2">
    <source>
        <dbReference type="ARBA" id="ARBA00022692"/>
    </source>
</evidence>
<dbReference type="PANTHER" id="PTHR46208">
    <property type="entry name" value="MITOCHONDRIAL IMPORT RECEPTOR SUBUNIT TOM70"/>
    <property type="match status" value="1"/>
</dbReference>
<keyword evidence="7" id="KW-0496">Mitochondrion</keyword>
<feature type="repeat" description="TPR" evidence="10">
    <location>
        <begin position="381"/>
        <end position="414"/>
    </location>
</feature>
<accession>A0A9N8EDE2</accession>
<protein>
    <submittedName>
        <fullName evidence="14">Import receptor subunit TOM70</fullName>
    </submittedName>
</protein>
<evidence type="ECO:0000256" key="1">
    <source>
        <dbReference type="ARBA" id="ARBA00004572"/>
    </source>
</evidence>
<feature type="compositionally biased region" description="Basic and acidic residues" evidence="11">
    <location>
        <begin position="47"/>
        <end position="56"/>
    </location>
</feature>
<comment type="similarity">
    <text evidence="9">Belongs to the Tom70 family.</text>
</comment>
<dbReference type="InterPro" id="IPR019734">
    <property type="entry name" value="TPR_rpt"/>
</dbReference>
<keyword evidence="3" id="KW-0677">Repeat</keyword>
<dbReference type="EMBL" id="CAICTM010000784">
    <property type="protein sequence ID" value="CAB9516470.1"/>
    <property type="molecule type" value="Genomic_DNA"/>
</dbReference>
<evidence type="ECO:0000256" key="12">
    <source>
        <dbReference type="SAM" id="Phobius"/>
    </source>
</evidence>
<feature type="domain" description="Ancillary SecYEG translocon subunit/Cell division coordinator CpoB TPR" evidence="13">
    <location>
        <begin position="387"/>
        <end position="523"/>
    </location>
</feature>
<reference evidence="14" key="1">
    <citation type="submission" date="2020-06" db="EMBL/GenBank/DDBJ databases">
        <authorList>
            <consortium name="Plant Systems Biology data submission"/>
        </authorList>
    </citation>
    <scope>NUCLEOTIDE SEQUENCE</scope>
    <source>
        <strain evidence="14">D6</strain>
    </source>
</reference>
<evidence type="ECO:0000313" key="14">
    <source>
        <dbReference type="EMBL" id="CAB9516470.1"/>
    </source>
</evidence>
<dbReference type="GO" id="GO:0008320">
    <property type="term" value="F:protein transmembrane transporter activity"/>
    <property type="evidence" value="ECO:0007669"/>
    <property type="project" value="TreeGrafter"/>
</dbReference>
<feature type="compositionally biased region" description="Polar residues" evidence="11">
    <location>
        <begin position="61"/>
        <end position="72"/>
    </location>
</feature>
<dbReference type="Gene3D" id="1.25.40.10">
    <property type="entry name" value="Tetratricopeptide repeat domain"/>
    <property type="match status" value="2"/>
</dbReference>
<evidence type="ECO:0000313" key="15">
    <source>
        <dbReference type="Proteomes" id="UP001153069"/>
    </source>
</evidence>
<feature type="transmembrane region" description="Helical" evidence="12">
    <location>
        <begin position="12"/>
        <end position="29"/>
    </location>
</feature>
<evidence type="ECO:0000256" key="9">
    <source>
        <dbReference type="ARBA" id="ARBA00038030"/>
    </source>
</evidence>
<proteinExistence type="inferred from homology"/>
<keyword evidence="4" id="KW-1000">Mitochondrion outer membrane</keyword>
<evidence type="ECO:0000256" key="3">
    <source>
        <dbReference type="ARBA" id="ARBA00022737"/>
    </source>
</evidence>
<keyword evidence="2 12" id="KW-0812">Transmembrane</keyword>
<sequence>MAPSSQQNQTVYVGVALAATAVIIGYLVTRNRTVETPKPPPKGRAGSPERTKKDILETATPVVSNTSSTKKSPQNDKEIQAQIEELDKQGKKLFKEKKFFDAAQKFTEALDIIDSRGSGVKDASSPLFRQMQTLMNNRSAMYEKGGFKELALDDCDNILALEKQHTKARTRKLRILESQENIASALVEACAIQLLFMQEHRDKLRFGIPTPPPPLSQSKLEELLMKLVPDEVENKLKEIKTAPISSRQLPSNYTILQLLKSYSGYNSWMAKVASRGGLSQLRAELPEVDDSATDETKAKRASLLLKIGQRQVYEGNYKESMSSFEEAFRLAETNPEVQKVLPDDDYSRILEWTGMVRHWIYDLDGAKKCFSMCADLEPLNAQILVKQACVEMDGANFDKALVLFESALKIDPGAADALLHRANLRMLKQEPEEAKADLNKCIELRPDHVLARLRLASILTAMNDVSGAKQHLESAKKLDPKSSEVQSYIGEIAFTKGELEDAQASFKLAMELAPNNPTPYVNAALTILNIPPPPGERPDTDEVIRLLEKAIEQDPMFHAAYVQLGQLKLGTAVTLDSAREVVELYDRGLTYCRTAEELKDLCSMRILTVSQVEAASQLNMDTFNVQ</sequence>
<feature type="repeat" description="TPR" evidence="10">
    <location>
        <begin position="301"/>
        <end position="334"/>
    </location>
</feature>
<evidence type="ECO:0000259" key="13">
    <source>
        <dbReference type="Pfam" id="PF09976"/>
    </source>
</evidence>
<name>A0A9N8EDE2_9STRA</name>
<keyword evidence="6 12" id="KW-1133">Transmembrane helix</keyword>
<dbReference type="SUPFAM" id="SSF48452">
    <property type="entry name" value="TPR-like"/>
    <property type="match status" value="2"/>
</dbReference>
<evidence type="ECO:0000256" key="5">
    <source>
        <dbReference type="ARBA" id="ARBA00022803"/>
    </source>
</evidence>